<keyword evidence="8" id="KW-0677">Repeat</keyword>
<dbReference type="InterPro" id="IPR029001">
    <property type="entry name" value="ITPase-like_fam"/>
</dbReference>
<keyword evidence="12 22" id="KW-1133">Transmembrane helix</keyword>
<dbReference type="Gene3D" id="3.90.950.10">
    <property type="match status" value="1"/>
</dbReference>
<comment type="catalytic activity">
    <reaction evidence="18">
        <text>ITP + H2O = IMP + diphosphate + H(+)</text>
        <dbReference type="Rhea" id="RHEA:29399"/>
        <dbReference type="ChEBI" id="CHEBI:15377"/>
        <dbReference type="ChEBI" id="CHEBI:15378"/>
        <dbReference type="ChEBI" id="CHEBI:33019"/>
        <dbReference type="ChEBI" id="CHEBI:58053"/>
        <dbReference type="ChEBI" id="CHEBI:61402"/>
        <dbReference type="EC" id="3.6.1.66"/>
    </reaction>
    <physiologicalReaction direction="left-to-right" evidence="18">
        <dbReference type="Rhea" id="RHEA:29400"/>
    </physiologicalReaction>
</comment>
<keyword evidence="13 21" id="KW-0546">Nucleotide metabolism</keyword>
<evidence type="ECO:0000256" key="5">
    <source>
        <dbReference type="ARBA" id="ARBA00022490"/>
    </source>
</evidence>
<name>A0ABD1CRL4_CULPP</name>
<dbReference type="EMBL" id="JBEHCU010010313">
    <property type="protein sequence ID" value="KAL1378429.1"/>
    <property type="molecule type" value="Genomic_DNA"/>
</dbReference>
<keyword evidence="24" id="KW-1185">Reference proteome</keyword>
<keyword evidence="5 21" id="KW-0963">Cytoplasm</keyword>
<feature type="binding site" evidence="21">
    <location>
        <position position="167"/>
    </location>
    <ligand>
        <name>ITP</name>
        <dbReference type="ChEBI" id="CHEBI:61402"/>
    </ligand>
</feature>
<comment type="caution">
    <text evidence="23">The sequence shown here is derived from an EMBL/GenBank/DDBJ whole genome shotgun (WGS) entry which is preliminary data.</text>
</comment>
<feature type="transmembrane region" description="Helical" evidence="22">
    <location>
        <begin position="225"/>
        <end position="246"/>
    </location>
</feature>
<evidence type="ECO:0000313" key="24">
    <source>
        <dbReference type="Proteomes" id="UP001562425"/>
    </source>
</evidence>
<evidence type="ECO:0000256" key="21">
    <source>
        <dbReference type="HAMAP-Rule" id="MF_03148"/>
    </source>
</evidence>
<comment type="cofactor">
    <cofactor evidence="21">
        <name>Mg(2+)</name>
        <dbReference type="ChEBI" id="CHEBI:18420"/>
    </cofactor>
    <cofactor evidence="21">
        <name>Mn(2+)</name>
        <dbReference type="ChEBI" id="CHEBI:29035"/>
    </cofactor>
    <text evidence="21">Binds 1 divalent metal cation per subunit; can use either Mg(2+) or Mn(2+).</text>
</comment>
<proteinExistence type="inferred from homology"/>
<feature type="binding site" evidence="21">
    <location>
        <begin position="144"/>
        <end position="147"/>
    </location>
    <ligand>
        <name>ITP</name>
        <dbReference type="ChEBI" id="CHEBI:61402"/>
    </ligand>
</feature>
<comment type="catalytic activity">
    <reaction evidence="20">
        <text>N(6)-hydroxy-dATP + H2O = N(6)-hydroxy-dAMP + diphosphate + H(+)</text>
        <dbReference type="Rhea" id="RHEA:83971"/>
        <dbReference type="ChEBI" id="CHEBI:15377"/>
        <dbReference type="ChEBI" id="CHEBI:15378"/>
        <dbReference type="ChEBI" id="CHEBI:33019"/>
        <dbReference type="ChEBI" id="CHEBI:233529"/>
        <dbReference type="ChEBI" id="CHEBI:233530"/>
    </reaction>
    <physiologicalReaction direction="left-to-right" evidence="20">
        <dbReference type="Rhea" id="RHEA:83972"/>
    </physiologicalReaction>
</comment>
<comment type="subunit">
    <text evidence="21">Homodimer.</text>
</comment>
<comment type="similarity">
    <text evidence="3 21">Belongs to the HAM1 NTPase family.</text>
</comment>
<comment type="similarity">
    <text evidence="16">Belongs to the MPDU1 (TC 2.A.43.3) family.</text>
</comment>
<feature type="binding site" evidence="21">
    <location>
        <position position="40"/>
    </location>
    <ligand>
        <name>Mg(2+)</name>
        <dbReference type="ChEBI" id="CHEBI:18420"/>
    </ligand>
</feature>
<dbReference type="FunFam" id="3.90.950.10:FF:000003">
    <property type="entry name" value="Inosine triphosphate pyrophosphatase"/>
    <property type="match status" value="1"/>
</dbReference>
<evidence type="ECO:0000256" key="4">
    <source>
        <dbReference type="ARBA" id="ARBA00022448"/>
    </source>
</evidence>
<feature type="transmembrane region" description="Helical" evidence="22">
    <location>
        <begin position="345"/>
        <end position="366"/>
    </location>
</feature>
<dbReference type="InterPro" id="IPR027502">
    <property type="entry name" value="ITPase"/>
</dbReference>
<feature type="transmembrane region" description="Helical" evidence="22">
    <location>
        <begin position="314"/>
        <end position="333"/>
    </location>
</feature>
<dbReference type="Pfam" id="PF01725">
    <property type="entry name" value="Ham1p_like"/>
    <property type="match status" value="1"/>
</dbReference>
<keyword evidence="9 21" id="KW-0547">Nucleotide-binding</keyword>
<evidence type="ECO:0000256" key="7">
    <source>
        <dbReference type="ARBA" id="ARBA00022723"/>
    </source>
</evidence>
<reference evidence="23 24" key="1">
    <citation type="submission" date="2024-05" db="EMBL/GenBank/DDBJ databases">
        <title>Culex pipiens pipiens assembly and annotation.</title>
        <authorList>
            <person name="Alout H."/>
            <person name="Durand T."/>
        </authorList>
    </citation>
    <scope>NUCLEOTIDE SEQUENCE [LARGE SCALE GENOMIC DNA]</scope>
    <source>
        <strain evidence="23">HA-2024</strain>
        <tissue evidence="23">Whole body</tissue>
    </source>
</reference>
<gene>
    <name evidence="23" type="ORF">pipiens_003989</name>
</gene>
<dbReference type="GO" id="GO:0046872">
    <property type="term" value="F:metal ion binding"/>
    <property type="evidence" value="ECO:0007669"/>
    <property type="project" value="UniProtKB-KW"/>
</dbReference>
<comment type="subcellular location">
    <subcellularLocation>
        <location evidence="2 21">Cytoplasm</location>
    </subcellularLocation>
    <subcellularLocation>
        <location evidence="1">Membrane</location>
        <topology evidence="1">Multi-pass membrane protein</topology>
    </subcellularLocation>
</comment>
<feature type="binding site" evidence="21">
    <location>
        <begin position="10"/>
        <end position="15"/>
    </location>
    <ligand>
        <name>ITP</name>
        <dbReference type="ChEBI" id="CHEBI:61402"/>
    </ligand>
</feature>
<evidence type="ECO:0000256" key="13">
    <source>
        <dbReference type="ARBA" id="ARBA00023080"/>
    </source>
</evidence>
<sequence length="390" mass="42160">MASRPISFVTGNAKKLEEVRAILGAAFPREIVAVKLDLPELQGEVDDICRKKCLEAARNVKGPVLVEDTCLCFNALKGLPGPYTGWFLEKPGPEGRHKLLDGWEDKSAQAVCTFAYAPDEQGEVLLFQGRTEGDIVFPRGSRDFGWDPIFQPKGYDKTYAELPKERKNEISHRFRALDKLREYFGADCKKALISKGLGFGIIAGSVLVKVPQITKILKNKSGQGINLFSVCLDLLAITIHMSYSFVSGFPFSAWGDTSFLALQTALIAVLVLFYGGSASGAVAFGGVYSAIAYGPMGAADPAQAYTNYRNGSTGQLSAVTCFMLLAGALARIFTSIQETGDQMMILTYGCSSFANAVIVAQLLYYWNADKDKKAAGGASTKAKSKAKKTD</sequence>
<keyword evidence="11 21" id="KW-0460">Magnesium</keyword>
<feature type="binding site" evidence="21">
    <location>
        <position position="52"/>
    </location>
    <ligand>
        <name>ITP</name>
        <dbReference type="ChEBI" id="CHEBI:61402"/>
    </ligand>
</feature>
<dbReference type="SUPFAM" id="SSF52972">
    <property type="entry name" value="ITPase-like"/>
    <property type="match status" value="1"/>
</dbReference>
<dbReference type="GO" id="GO:0009117">
    <property type="term" value="P:nucleotide metabolic process"/>
    <property type="evidence" value="ECO:0007669"/>
    <property type="project" value="UniProtKB-KW"/>
</dbReference>
<dbReference type="GO" id="GO:0035870">
    <property type="term" value="F:dITP diphosphatase activity"/>
    <property type="evidence" value="ECO:0007669"/>
    <property type="project" value="UniProtKB-UniRule"/>
</dbReference>
<keyword evidence="4" id="KW-0813">Transport</keyword>
<dbReference type="GO" id="GO:0036222">
    <property type="term" value="F:XTP diphosphatase activity"/>
    <property type="evidence" value="ECO:0007669"/>
    <property type="project" value="UniProtKB-UniRule"/>
</dbReference>
<dbReference type="InterPro" id="IPR002637">
    <property type="entry name" value="RdgB/HAM1"/>
</dbReference>
<feature type="binding site" evidence="21">
    <location>
        <begin position="68"/>
        <end position="69"/>
    </location>
    <ligand>
        <name>ITP</name>
        <dbReference type="ChEBI" id="CHEBI:61402"/>
    </ligand>
</feature>
<evidence type="ECO:0000256" key="15">
    <source>
        <dbReference type="ARBA" id="ARBA00023211"/>
    </source>
</evidence>
<evidence type="ECO:0000256" key="3">
    <source>
        <dbReference type="ARBA" id="ARBA00008023"/>
    </source>
</evidence>
<evidence type="ECO:0000256" key="19">
    <source>
        <dbReference type="ARBA" id="ARBA00093255"/>
    </source>
</evidence>
<accession>A0ABD1CRL4</accession>
<feature type="binding site" evidence="21">
    <location>
        <position position="68"/>
    </location>
    <ligand>
        <name>Mg(2+)</name>
        <dbReference type="ChEBI" id="CHEBI:18420"/>
    </ligand>
</feature>
<keyword evidence="7 21" id="KW-0479">Metal-binding</keyword>
<dbReference type="FunFam" id="1.20.1280.290:FF:000006">
    <property type="entry name" value="mannose-P-dolichol utilization defect 1 protein"/>
    <property type="match status" value="1"/>
</dbReference>
<evidence type="ECO:0000256" key="16">
    <source>
        <dbReference type="ARBA" id="ARBA00038475"/>
    </source>
</evidence>
<evidence type="ECO:0000256" key="12">
    <source>
        <dbReference type="ARBA" id="ARBA00022989"/>
    </source>
</evidence>
<keyword evidence="15 21" id="KW-0464">Manganese</keyword>
<evidence type="ECO:0000256" key="17">
    <source>
        <dbReference type="ARBA" id="ARBA00054940"/>
    </source>
</evidence>
<evidence type="ECO:0000256" key="14">
    <source>
        <dbReference type="ARBA" id="ARBA00023136"/>
    </source>
</evidence>
<keyword evidence="14 22" id="KW-0472">Membrane</keyword>
<keyword evidence="6 22" id="KW-0812">Transmembrane</keyword>
<keyword evidence="10 21" id="KW-0378">Hydrolase</keyword>
<dbReference type="GO" id="GO:0005737">
    <property type="term" value="C:cytoplasm"/>
    <property type="evidence" value="ECO:0007669"/>
    <property type="project" value="UniProtKB-SubCell"/>
</dbReference>
<evidence type="ECO:0000256" key="9">
    <source>
        <dbReference type="ARBA" id="ARBA00022741"/>
    </source>
</evidence>
<comment type="function">
    <text evidence="21">Pyrophosphatase that hydrolyzes non-canonical purine nucleotides such as inosine triphosphate (ITP), deoxyinosine triphosphate (dITP) or xanthosine 5'-triphosphate (XTP) to their respective monophosphate derivatives. The enzyme does not distinguish between the deoxy- and ribose forms. Probably excludes non-canonical purines from RNA and DNA precursor pools, thus preventing their incorporation into RNA and DNA and avoiding chromosomal lesions.</text>
</comment>
<evidence type="ECO:0000256" key="1">
    <source>
        <dbReference type="ARBA" id="ARBA00004141"/>
    </source>
</evidence>
<dbReference type="PANTHER" id="PTHR11067:SF9">
    <property type="entry name" value="INOSINE TRIPHOSPHATE PYROPHOSPHATASE"/>
    <property type="match status" value="1"/>
</dbReference>
<dbReference type="GO" id="GO:0000166">
    <property type="term" value="F:nucleotide binding"/>
    <property type="evidence" value="ECO:0007669"/>
    <property type="project" value="UniProtKB-KW"/>
</dbReference>
<dbReference type="EC" id="3.6.1.66" evidence="21"/>
<comment type="catalytic activity">
    <reaction evidence="21">
        <text>XTP + H2O = XMP + diphosphate + H(+)</text>
        <dbReference type="Rhea" id="RHEA:28610"/>
        <dbReference type="ChEBI" id="CHEBI:15377"/>
        <dbReference type="ChEBI" id="CHEBI:15378"/>
        <dbReference type="ChEBI" id="CHEBI:33019"/>
        <dbReference type="ChEBI" id="CHEBI:57464"/>
        <dbReference type="ChEBI" id="CHEBI:61314"/>
        <dbReference type="EC" id="3.6.1.66"/>
    </reaction>
</comment>
<dbReference type="PANTHER" id="PTHR11067">
    <property type="entry name" value="INOSINE TRIPHOSPHATE PYROPHOSPHATASE/HAM1 PROTEIN"/>
    <property type="match status" value="1"/>
</dbReference>
<dbReference type="Proteomes" id="UP001562425">
    <property type="component" value="Unassembled WGS sequence"/>
</dbReference>
<dbReference type="CDD" id="cd00515">
    <property type="entry name" value="HAM1"/>
    <property type="match status" value="1"/>
</dbReference>
<evidence type="ECO:0000256" key="2">
    <source>
        <dbReference type="ARBA" id="ARBA00004496"/>
    </source>
</evidence>
<comment type="function">
    <text evidence="17">Pyrophosphatase that hydrolyzes the non-canonical purine nucleotides inosine triphosphate (ITP), deoxyinosine triphosphate (dITP) as well as 2'-deoxy-N-6-hydroxylaminopurine triphosphate (dHAPTP) and xanthosine 5'-triphosphate (XTP) to their respective monophosphate derivatives. The enzyme does not distinguish between the deoxy- and ribose forms. Probably excludes non-canonical purines from RNA and DNA precursor pools, thus preventing their incorporation into RNA and DNA and avoiding chromosomal lesions.</text>
</comment>
<evidence type="ECO:0000313" key="23">
    <source>
        <dbReference type="EMBL" id="KAL1378429.1"/>
    </source>
</evidence>
<evidence type="ECO:0000256" key="18">
    <source>
        <dbReference type="ARBA" id="ARBA00093218"/>
    </source>
</evidence>
<evidence type="ECO:0000256" key="10">
    <source>
        <dbReference type="ARBA" id="ARBA00022801"/>
    </source>
</evidence>
<evidence type="ECO:0000256" key="20">
    <source>
        <dbReference type="ARBA" id="ARBA00093271"/>
    </source>
</evidence>
<feature type="binding site" evidence="21">
    <location>
        <begin position="172"/>
        <end position="173"/>
    </location>
    <ligand>
        <name>ITP</name>
        <dbReference type="ChEBI" id="CHEBI:61402"/>
    </ligand>
</feature>
<protein>
    <recommendedName>
        <fullName evidence="21">Inosine triphosphate pyrophosphatase</fullName>
        <shortName evidence="21">ITPase</shortName>
        <shortName evidence="21">Inosine triphosphatase</shortName>
        <ecNumber evidence="21">3.6.1.66</ecNumber>
    </recommendedName>
    <alternativeName>
        <fullName evidence="21">Non-canonical purine NTP pyrophosphatase</fullName>
    </alternativeName>
    <alternativeName>
        <fullName evidence="21">Non-standard purine NTP pyrophosphatase</fullName>
    </alternativeName>
    <alternativeName>
        <fullName evidence="21">Nucleoside-triphosphate diphosphatase</fullName>
    </alternativeName>
    <alternativeName>
        <fullName evidence="21">Nucleoside-triphosphate pyrophosphatase</fullName>
        <shortName evidence="21">NTPase</shortName>
    </alternativeName>
    <alternativeName>
        <fullName evidence="21">XTP/dITP diphosphatase</fullName>
    </alternativeName>
</protein>
<comment type="catalytic activity">
    <reaction evidence="19">
        <text>dITP + H2O = dIMP + diphosphate + H(+)</text>
        <dbReference type="Rhea" id="RHEA:28342"/>
        <dbReference type="ChEBI" id="CHEBI:15377"/>
        <dbReference type="ChEBI" id="CHEBI:15378"/>
        <dbReference type="ChEBI" id="CHEBI:33019"/>
        <dbReference type="ChEBI" id="CHEBI:61194"/>
        <dbReference type="ChEBI" id="CHEBI:61382"/>
        <dbReference type="EC" id="3.6.1.66"/>
    </reaction>
    <physiologicalReaction direction="left-to-right" evidence="19">
        <dbReference type="Rhea" id="RHEA:28343"/>
    </physiologicalReaction>
</comment>
<feature type="transmembrane region" description="Helical" evidence="22">
    <location>
        <begin position="266"/>
        <end position="293"/>
    </location>
</feature>
<evidence type="ECO:0000256" key="11">
    <source>
        <dbReference type="ARBA" id="ARBA00022842"/>
    </source>
</evidence>
<dbReference type="HAMAP" id="MF_03148">
    <property type="entry name" value="HAM1_NTPase"/>
    <property type="match status" value="1"/>
</dbReference>
<dbReference type="Gene3D" id="1.20.1280.290">
    <property type="match status" value="2"/>
</dbReference>
<dbReference type="AlphaFoldDB" id="A0ABD1CRL4"/>
<dbReference type="Pfam" id="PF04193">
    <property type="entry name" value="PQ-loop"/>
    <property type="match status" value="2"/>
</dbReference>
<evidence type="ECO:0000256" key="8">
    <source>
        <dbReference type="ARBA" id="ARBA00022737"/>
    </source>
</evidence>
<organism evidence="23 24">
    <name type="scientific">Culex pipiens pipiens</name>
    <name type="common">Northern house mosquito</name>
    <dbReference type="NCBI Taxonomy" id="38569"/>
    <lineage>
        <taxon>Eukaryota</taxon>
        <taxon>Metazoa</taxon>
        <taxon>Ecdysozoa</taxon>
        <taxon>Arthropoda</taxon>
        <taxon>Hexapoda</taxon>
        <taxon>Insecta</taxon>
        <taxon>Pterygota</taxon>
        <taxon>Neoptera</taxon>
        <taxon>Endopterygota</taxon>
        <taxon>Diptera</taxon>
        <taxon>Nematocera</taxon>
        <taxon>Culicoidea</taxon>
        <taxon>Culicidae</taxon>
        <taxon>Culicinae</taxon>
        <taxon>Culicini</taxon>
        <taxon>Culex</taxon>
        <taxon>Culex</taxon>
    </lineage>
</organism>
<dbReference type="InterPro" id="IPR006603">
    <property type="entry name" value="PQ-loop_rpt"/>
</dbReference>
<dbReference type="GO" id="GO:0009204">
    <property type="term" value="P:deoxyribonucleoside triphosphate catabolic process"/>
    <property type="evidence" value="ECO:0007669"/>
    <property type="project" value="UniProtKB-UniRule"/>
</dbReference>
<dbReference type="GO" id="GO:0036220">
    <property type="term" value="F:ITP diphosphatase activity"/>
    <property type="evidence" value="ECO:0007669"/>
    <property type="project" value="UniProtKB-UniRule"/>
</dbReference>
<evidence type="ECO:0000256" key="6">
    <source>
        <dbReference type="ARBA" id="ARBA00022692"/>
    </source>
</evidence>
<dbReference type="SMART" id="SM00679">
    <property type="entry name" value="CTNS"/>
    <property type="match status" value="2"/>
</dbReference>
<evidence type="ECO:0000256" key="22">
    <source>
        <dbReference type="SAM" id="Phobius"/>
    </source>
</evidence>
<dbReference type="GO" id="GO:0016020">
    <property type="term" value="C:membrane"/>
    <property type="evidence" value="ECO:0007669"/>
    <property type="project" value="UniProtKB-SubCell"/>
</dbReference>